<evidence type="ECO:0000313" key="1">
    <source>
        <dbReference type="EMBL" id="MCC0100167.1"/>
    </source>
</evidence>
<evidence type="ECO:0000313" key="2">
    <source>
        <dbReference type="Proteomes" id="UP001520654"/>
    </source>
</evidence>
<gene>
    <name evidence="1" type="ORF">K7B10_36375</name>
</gene>
<sequence>MGVEHECKWDLAREEYDAIGEPERFFEGSVLSTALTALRPPLTFVSSTLYVDDARRSLIGAGHSLGVVVNVGSASDVCWMTFKQAVRRHAWRDGLELSERLAPARVSKAINDPRLLPVGHVRDCRLAEGDLAPVAIASQKRVKGLGRDAHGIDVAYSLDLVTFRAPADGCPPVGTYACVEVEVNSSAPRALRLLDELADGMDRWLGRPRAERTKAQHALAAVEGGGRALGRAA</sequence>
<name>A0ABS8EG85_9ACTN</name>
<keyword evidence="2" id="KW-1185">Reference proteome</keyword>
<reference evidence="1 2" key="1">
    <citation type="submission" date="2021-08" db="EMBL/GenBank/DDBJ databases">
        <title>Genomic Architecture of Streptomyces flavotricini NGL1 and Streptomyces erythrochromogenes HMS4 With Differential Plant Beneficial attributes and laccase production capabilities.</title>
        <authorList>
            <person name="Salwan R."/>
            <person name="Kaur R."/>
            <person name="Sharma V."/>
        </authorList>
    </citation>
    <scope>NUCLEOTIDE SEQUENCE [LARGE SCALE GENOMIC DNA]</scope>
    <source>
        <strain evidence="1 2">NGL1</strain>
    </source>
</reference>
<comment type="caution">
    <text evidence="1">The sequence shown here is derived from an EMBL/GenBank/DDBJ whole genome shotgun (WGS) entry which is preliminary data.</text>
</comment>
<accession>A0ABS8EG85</accession>
<dbReference type="Proteomes" id="UP001520654">
    <property type="component" value="Unassembled WGS sequence"/>
</dbReference>
<protein>
    <submittedName>
        <fullName evidence="1">Uncharacterized protein</fullName>
    </submittedName>
</protein>
<organism evidence="1 2">
    <name type="scientific">Streptomyces flavotricini</name>
    <dbReference type="NCBI Taxonomy" id="66888"/>
    <lineage>
        <taxon>Bacteria</taxon>
        <taxon>Bacillati</taxon>
        <taxon>Actinomycetota</taxon>
        <taxon>Actinomycetes</taxon>
        <taxon>Kitasatosporales</taxon>
        <taxon>Streptomycetaceae</taxon>
        <taxon>Streptomyces</taxon>
    </lineage>
</organism>
<dbReference type="EMBL" id="JAINUL010000001">
    <property type="protein sequence ID" value="MCC0100167.1"/>
    <property type="molecule type" value="Genomic_DNA"/>
</dbReference>
<dbReference type="RefSeq" id="WP_229343465.1">
    <property type="nucleotide sequence ID" value="NZ_JAINUL010000001.1"/>
</dbReference>
<proteinExistence type="predicted"/>